<dbReference type="SUPFAM" id="SSF54999">
    <property type="entry name" value="Ribosomal protein S10"/>
    <property type="match status" value="1"/>
</dbReference>
<dbReference type="GO" id="GO:0005840">
    <property type="term" value="C:ribosome"/>
    <property type="evidence" value="ECO:0007669"/>
    <property type="project" value="UniProtKB-KW"/>
</dbReference>
<protein>
    <submittedName>
        <fullName evidence="1">Ribosomal protein S10</fullName>
    </submittedName>
</protein>
<reference evidence="1" key="1">
    <citation type="submission" date="2020-05" db="EMBL/GenBank/DDBJ databases">
        <title>Characterization and comparative analysis of mitochondrial genomes of the highly differentiated ciliated protists shed light on the diversity and evolution of the linear molecular architecture.</title>
        <authorList>
            <person name="Zhang T."/>
            <person name="Li C."/>
            <person name="Zhang X."/>
            <person name="Wang C."/>
            <person name="Roger A.J."/>
            <person name="Song W."/>
            <person name="Gao F."/>
        </authorList>
    </citation>
    <scope>NUCLEOTIDE SEQUENCE</scope>
</reference>
<keyword evidence="1" id="KW-0496">Mitochondrion</keyword>
<dbReference type="InterPro" id="IPR036838">
    <property type="entry name" value="Ribosomal_uS10_dom_sf"/>
</dbReference>
<dbReference type="EMBL" id="MT471316">
    <property type="protein sequence ID" value="QPL15961.1"/>
    <property type="molecule type" value="Genomic_DNA"/>
</dbReference>
<dbReference type="GeneID" id="63661379"/>
<accession>A0A7T0M4Q8</accession>
<dbReference type="RefSeq" id="YP_010049556.1">
    <property type="nucleotide sequence ID" value="NC_054369.1"/>
</dbReference>
<sequence>MNFYYLNFDKKYKLLNRKKLKNKPTYIRYSTRFTSLISPYALPKSSLLLLNYSDKTFDTKLKPFLDKKILVKQSYMFTAWVSYLQLIDKYGKQHVNLEDKNELSKLDFCKTSMVILPKKDKITTHLRSPMAHKTFSQEQFIFRFYFFLSSFKTKLSYRKIPNSINKSIYTLLLSRKTPFLQGTNILETQSFRVRMASKDSIYFNLNNLNK</sequence>
<organism evidence="1">
    <name type="scientific">Strombidium cf. sulcatum</name>
    <dbReference type="NCBI Taxonomy" id="2793073"/>
    <lineage>
        <taxon>Eukaryota</taxon>
        <taxon>Sar</taxon>
        <taxon>Alveolata</taxon>
        <taxon>Ciliophora</taxon>
        <taxon>Intramacronucleata</taxon>
        <taxon>Spirotrichea</taxon>
        <taxon>Oligotrichia</taxon>
        <taxon>Strombidiidae</taxon>
        <taxon>Strombidium</taxon>
    </lineage>
</organism>
<name>A0A7T0M4Q8_9SPIT</name>
<keyword evidence="1" id="KW-0687">Ribonucleoprotein</keyword>
<geneLocation type="mitochondrion" evidence="1"/>
<proteinExistence type="predicted"/>
<keyword evidence="1" id="KW-0689">Ribosomal protein</keyword>
<dbReference type="AlphaFoldDB" id="A0A7T0M4Q8"/>
<evidence type="ECO:0000313" key="1">
    <source>
        <dbReference type="EMBL" id="QPL15961.1"/>
    </source>
</evidence>
<gene>
    <name evidence="1" type="primary">rps10</name>
</gene>